<dbReference type="Gene3D" id="2.30.33.40">
    <property type="entry name" value="GroES chaperonin"/>
    <property type="match status" value="1"/>
</dbReference>
<protein>
    <submittedName>
        <fullName evidence="2">Putative chaperonin</fullName>
    </submittedName>
</protein>
<dbReference type="PRINTS" id="PR00297">
    <property type="entry name" value="CHAPERONIN10"/>
</dbReference>
<organism evidence="2">
    <name type="scientific">viral metagenome</name>
    <dbReference type="NCBI Taxonomy" id="1070528"/>
    <lineage>
        <taxon>unclassified sequences</taxon>
        <taxon>metagenomes</taxon>
        <taxon>organismal metagenomes</taxon>
    </lineage>
</organism>
<dbReference type="InterPro" id="IPR037124">
    <property type="entry name" value="Chaperonin_GroES_sf"/>
</dbReference>
<dbReference type="AlphaFoldDB" id="A0A6M3ILI4"/>
<evidence type="ECO:0000313" key="2">
    <source>
        <dbReference type="EMBL" id="QJA58141.1"/>
    </source>
</evidence>
<evidence type="ECO:0000256" key="1">
    <source>
        <dbReference type="ARBA" id="ARBA00023186"/>
    </source>
</evidence>
<name>A0A6M3ILI4_9ZZZZ</name>
<dbReference type="SMART" id="SM00883">
    <property type="entry name" value="Cpn10"/>
    <property type="match status" value="1"/>
</dbReference>
<accession>A0A6M3ILI4</accession>
<gene>
    <name evidence="2" type="ORF">MM415B01497_0011</name>
</gene>
<dbReference type="EMBL" id="MT141310">
    <property type="protein sequence ID" value="QJA58141.1"/>
    <property type="molecule type" value="Genomic_DNA"/>
</dbReference>
<dbReference type="GO" id="GO:0044183">
    <property type="term" value="F:protein folding chaperone"/>
    <property type="evidence" value="ECO:0007669"/>
    <property type="project" value="InterPro"/>
</dbReference>
<keyword evidence="1" id="KW-0143">Chaperone</keyword>
<dbReference type="InterPro" id="IPR011032">
    <property type="entry name" value="GroES-like_sf"/>
</dbReference>
<dbReference type="GO" id="GO:0005524">
    <property type="term" value="F:ATP binding"/>
    <property type="evidence" value="ECO:0007669"/>
    <property type="project" value="InterPro"/>
</dbReference>
<dbReference type="SUPFAM" id="SSF50129">
    <property type="entry name" value="GroES-like"/>
    <property type="match status" value="1"/>
</dbReference>
<dbReference type="Pfam" id="PF00166">
    <property type="entry name" value="Cpn10"/>
    <property type="match status" value="1"/>
</dbReference>
<proteinExistence type="predicted"/>
<dbReference type="InterPro" id="IPR020818">
    <property type="entry name" value="Chaperonin_GroES"/>
</dbReference>
<sequence>MPVELQPFADRVVIRKSKPDDTYNGIIIIPPSIVDDQRRLVTNGHVVAIGPEVLQVSVGDWVTFGQYVGKNVKMKLDDGSVVDLDVMREGDIEAKIIVTKNPDGLEVTGVRM</sequence>
<dbReference type="CDD" id="cd00320">
    <property type="entry name" value="cpn10"/>
    <property type="match status" value="1"/>
</dbReference>
<reference evidence="2" key="1">
    <citation type="submission" date="2020-03" db="EMBL/GenBank/DDBJ databases">
        <title>The deep terrestrial virosphere.</title>
        <authorList>
            <person name="Holmfeldt K."/>
            <person name="Nilsson E."/>
            <person name="Simone D."/>
            <person name="Lopez-Fernandez M."/>
            <person name="Wu X."/>
            <person name="de Brujin I."/>
            <person name="Lundin D."/>
            <person name="Andersson A."/>
            <person name="Bertilsson S."/>
            <person name="Dopson M."/>
        </authorList>
    </citation>
    <scope>NUCLEOTIDE SEQUENCE</scope>
    <source>
        <strain evidence="2">MM415B01497</strain>
    </source>
</reference>